<proteinExistence type="predicted"/>
<gene>
    <name evidence="2" type="primary">PTPN21_3</name>
    <name evidence="2" type="ORF">ATANTOWER_029129</name>
</gene>
<dbReference type="Pfam" id="PF00102">
    <property type="entry name" value="Y_phosphatase"/>
    <property type="match status" value="1"/>
</dbReference>
<dbReference type="SMART" id="SM00194">
    <property type="entry name" value="PTPc"/>
    <property type="match status" value="1"/>
</dbReference>
<feature type="non-terminal residue" evidence="2">
    <location>
        <position position="126"/>
    </location>
</feature>
<dbReference type="PRINTS" id="PR00700">
    <property type="entry name" value="PRTYPHPHTASE"/>
</dbReference>
<dbReference type="SUPFAM" id="SSF52799">
    <property type="entry name" value="(Phosphotyrosine protein) phosphatases II"/>
    <property type="match status" value="1"/>
</dbReference>
<feature type="domain" description="Tyrosine-protein phosphatase" evidence="1">
    <location>
        <begin position="13"/>
        <end position="126"/>
    </location>
</feature>
<accession>A0ABU7C2Q4</accession>
<dbReference type="Proteomes" id="UP001345963">
    <property type="component" value="Unassembled WGS sequence"/>
</dbReference>
<comment type="caution">
    <text evidence="2">The sequence shown here is derived from an EMBL/GenBank/DDBJ whole genome shotgun (WGS) entry which is preliminary data.</text>
</comment>
<dbReference type="PANTHER" id="PTHR45706:SF3">
    <property type="entry name" value="TYROSINE-PROTEIN PHOSPHATASE NON-RECEPTOR TYPE 21"/>
    <property type="match status" value="1"/>
</dbReference>
<evidence type="ECO:0000259" key="1">
    <source>
        <dbReference type="PROSITE" id="PS50055"/>
    </source>
</evidence>
<evidence type="ECO:0000313" key="3">
    <source>
        <dbReference type="Proteomes" id="UP001345963"/>
    </source>
</evidence>
<keyword evidence="3" id="KW-1185">Reference proteome</keyword>
<evidence type="ECO:0000313" key="2">
    <source>
        <dbReference type="EMBL" id="MED6256565.1"/>
    </source>
</evidence>
<dbReference type="Gene3D" id="3.90.190.10">
    <property type="entry name" value="Protein tyrosine phosphatase superfamily"/>
    <property type="match status" value="1"/>
</dbReference>
<dbReference type="PROSITE" id="PS50055">
    <property type="entry name" value="TYR_PHOSPHATASE_PTP"/>
    <property type="match status" value="1"/>
</dbReference>
<name>A0ABU7C2Q4_9TELE</name>
<protein>
    <submittedName>
        <fullName evidence="2">Tyrosine-protein phosphatase non-receptor type 21</fullName>
    </submittedName>
</protein>
<feature type="non-terminal residue" evidence="2">
    <location>
        <position position="1"/>
    </location>
</feature>
<sequence>CRLLEQHVEMGELLKEFESVPKRPPGGECTIALLPENRDKNRFVDVLPYDNTRVELVPTKENNTGYINASHIKVTLGGQEWSYIAAQGPLSHTCPDFWQMVWEEGVAIIAMVTAEEKFTYTTIAMP</sequence>
<dbReference type="InterPro" id="IPR000242">
    <property type="entry name" value="PTP_cat"/>
</dbReference>
<dbReference type="InterPro" id="IPR029021">
    <property type="entry name" value="Prot-tyrosine_phosphatase-like"/>
</dbReference>
<organism evidence="2 3">
    <name type="scientific">Ataeniobius toweri</name>
    <dbReference type="NCBI Taxonomy" id="208326"/>
    <lineage>
        <taxon>Eukaryota</taxon>
        <taxon>Metazoa</taxon>
        <taxon>Chordata</taxon>
        <taxon>Craniata</taxon>
        <taxon>Vertebrata</taxon>
        <taxon>Euteleostomi</taxon>
        <taxon>Actinopterygii</taxon>
        <taxon>Neopterygii</taxon>
        <taxon>Teleostei</taxon>
        <taxon>Neoteleostei</taxon>
        <taxon>Acanthomorphata</taxon>
        <taxon>Ovalentaria</taxon>
        <taxon>Atherinomorphae</taxon>
        <taxon>Cyprinodontiformes</taxon>
        <taxon>Goodeidae</taxon>
        <taxon>Ataeniobius</taxon>
    </lineage>
</organism>
<reference evidence="2 3" key="1">
    <citation type="submission" date="2021-07" db="EMBL/GenBank/DDBJ databases">
        <authorList>
            <person name="Palmer J.M."/>
        </authorList>
    </citation>
    <scope>NUCLEOTIDE SEQUENCE [LARGE SCALE GENOMIC DNA]</scope>
    <source>
        <strain evidence="2 3">AT_MEX2019</strain>
        <tissue evidence="2">Muscle</tissue>
    </source>
</reference>
<dbReference type="PANTHER" id="PTHR45706">
    <property type="entry name" value="TYROSINE-PROTEIN PHOSPHATASE"/>
    <property type="match status" value="1"/>
</dbReference>
<dbReference type="EMBL" id="JAHUTI010076305">
    <property type="protein sequence ID" value="MED6256565.1"/>
    <property type="molecule type" value="Genomic_DNA"/>
</dbReference>